<evidence type="ECO:0000259" key="2">
    <source>
        <dbReference type="Pfam" id="PF01408"/>
    </source>
</evidence>
<dbReference type="PANTHER" id="PTHR43377:SF1">
    <property type="entry name" value="BILIVERDIN REDUCTASE A"/>
    <property type="match status" value="1"/>
</dbReference>
<dbReference type="GO" id="GO:0000166">
    <property type="term" value="F:nucleotide binding"/>
    <property type="evidence" value="ECO:0007669"/>
    <property type="project" value="InterPro"/>
</dbReference>
<proteinExistence type="predicted"/>
<protein>
    <submittedName>
        <fullName evidence="4">Dehydrogenase</fullName>
        <ecNumber evidence="4">1.1.1.312</ecNumber>
    </submittedName>
</protein>
<dbReference type="InterPro" id="IPR036291">
    <property type="entry name" value="NAD(P)-bd_dom_sf"/>
</dbReference>
<name>A0A518H8X4_9BACT</name>
<organism evidence="4 5">
    <name type="scientific">Tautonia plasticadhaerens</name>
    <dbReference type="NCBI Taxonomy" id="2527974"/>
    <lineage>
        <taxon>Bacteria</taxon>
        <taxon>Pseudomonadati</taxon>
        <taxon>Planctomycetota</taxon>
        <taxon>Planctomycetia</taxon>
        <taxon>Isosphaerales</taxon>
        <taxon>Isosphaeraceae</taxon>
        <taxon>Tautonia</taxon>
    </lineage>
</organism>
<dbReference type="SUPFAM" id="SSF51735">
    <property type="entry name" value="NAD(P)-binding Rossmann-fold domains"/>
    <property type="match status" value="1"/>
</dbReference>
<dbReference type="PANTHER" id="PTHR43377">
    <property type="entry name" value="BILIVERDIN REDUCTASE A"/>
    <property type="match status" value="1"/>
</dbReference>
<dbReference type="InterPro" id="IPR000683">
    <property type="entry name" value="Gfo/Idh/MocA-like_OxRdtase_N"/>
</dbReference>
<evidence type="ECO:0000259" key="3">
    <source>
        <dbReference type="Pfam" id="PF22725"/>
    </source>
</evidence>
<evidence type="ECO:0000313" key="5">
    <source>
        <dbReference type="Proteomes" id="UP000317835"/>
    </source>
</evidence>
<dbReference type="InterPro" id="IPR051450">
    <property type="entry name" value="Gfo/Idh/MocA_Oxidoreductases"/>
</dbReference>
<dbReference type="EC" id="1.1.1.312" evidence="4"/>
<dbReference type="InterPro" id="IPR055170">
    <property type="entry name" value="GFO_IDH_MocA-like_dom"/>
</dbReference>
<feature type="region of interest" description="Disordered" evidence="1">
    <location>
        <begin position="341"/>
        <end position="385"/>
    </location>
</feature>
<dbReference type="AlphaFoldDB" id="A0A518H8X4"/>
<evidence type="ECO:0000256" key="1">
    <source>
        <dbReference type="SAM" id="MobiDB-lite"/>
    </source>
</evidence>
<dbReference type="KEGG" id="tpla:ElP_52240"/>
<sequence>MTTKHRLRVGVVGVGHLGRHHARILAGLDGVDLVGVADSRPEQARAVAEPLGSRAFDDYRALLDLVDAVSVAVPTTAHREVAGAFLARGVHAMVEKPLAGSVAEGRELVELADRAGVVLAVGHIERFNPIWEAARDRCPRPRYIDAERLGTYTFRSTDIGAVLDLMIHDIDLILSLVGVPVVAVSALGTPVFGGHEDLAQARIEFEDGCIADIAASRASFQPSRRMRLWGAEGYASIDFAAREATLVRPSESLRRGDLDLSGVDLTRPDAVRDHLFGRVLNVDQLKPPSSADQLTAELSDFIDAVRLGRPPRVPGSEALDALRVAEQILIGLRSYRIDSGSEVPGAPHLRTSSSASSEPRPALQGPKLWKLRGAAGGPTSRSPRG</sequence>
<dbReference type="Pfam" id="PF22725">
    <property type="entry name" value="GFO_IDH_MocA_C3"/>
    <property type="match status" value="1"/>
</dbReference>
<dbReference type="Proteomes" id="UP000317835">
    <property type="component" value="Chromosome"/>
</dbReference>
<dbReference type="Gene3D" id="3.30.360.10">
    <property type="entry name" value="Dihydrodipicolinate Reductase, domain 2"/>
    <property type="match status" value="1"/>
</dbReference>
<reference evidence="4 5" key="1">
    <citation type="submission" date="2019-02" db="EMBL/GenBank/DDBJ databases">
        <title>Deep-cultivation of Planctomycetes and their phenomic and genomic characterization uncovers novel biology.</title>
        <authorList>
            <person name="Wiegand S."/>
            <person name="Jogler M."/>
            <person name="Boedeker C."/>
            <person name="Pinto D."/>
            <person name="Vollmers J."/>
            <person name="Rivas-Marin E."/>
            <person name="Kohn T."/>
            <person name="Peeters S.H."/>
            <person name="Heuer A."/>
            <person name="Rast P."/>
            <person name="Oberbeckmann S."/>
            <person name="Bunk B."/>
            <person name="Jeske O."/>
            <person name="Meyerdierks A."/>
            <person name="Storesund J.E."/>
            <person name="Kallscheuer N."/>
            <person name="Luecker S."/>
            <person name="Lage O.M."/>
            <person name="Pohl T."/>
            <person name="Merkel B.J."/>
            <person name="Hornburger P."/>
            <person name="Mueller R.-W."/>
            <person name="Bruemmer F."/>
            <person name="Labrenz M."/>
            <person name="Spormann A.M."/>
            <person name="Op den Camp H."/>
            <person name="Overmann J."/>
            <person name="Amann R."/>
            <person name="Jetten M.S.M."/>
            <person name="Mascher T."/>
            <person name="Medema M.H."/>
            <person name="Devos D.P."/>
            <person name="Kaster A.-K."/>
            <person name="Ovreas L."/>
            <person name="Rohde M."/>
            <person name="Galperin M.Y."/>
            <person name="Jogler C."/>
        </authorList>
    </citation>
    <scope>NUCLEOTIDE SEQUENCE [LARGE SCALE GENOMIC DNA]</scope>
    <source>
        <strain evidence="4 5">ElP</strain>
    </source>
</reference>
<feature type="domain" description="Gfo/Idh/MocA-like oxidoreductase N-terminal" evidence="2">
    <location>
        <begin position="7"/>
        <end position="123"/>
    </location>
</feature>
<feature type="domain" description="GFO/IDH/MocA-like oxidoreductase" evidence="3">
    <location>
        <begin position="151"/>
        <end position="235"/>
    </location>
</feature>
<dbReference type="SUPFAM" id="SSF55347">
    <property type="entry name" value="Glyceraldehyde-3-phosphate dehydrogenase-like, C-terminal domain"/>
    <property type="match status" value="1"/>
</dbReference>
<dbReference type="EMBL" id="CP036426">
    <property type="protein sequence ID" value="QDV37289.1"/>
    <property type="molecule type" value="Genomic_DNA"/>
</dbReference>
<accession>A0A518H8X4</accession>
<keyword evidence="4" id="KW-0560">Oxidoreductase</keyword>
<dbReference type="Gene3D" id="3.40.50.720">
    <property type="entry name" value="NAD(P)-binding Rossmann-like Domain"/>
    <property type="match status" value="1"/>
</dbReference>
<evidence type="ECO:0000313" key="4">
    <source>
        <dbReference type="EMBL" id="QDV37289.1"/>
    </source>
</evidence>
<dbReference type="Pfam" id="PF01408">
    <property type="entry name" value="GFO_IDH_MocA"/>
    <property type="match status" value="1"/>
</dbReference>
<keyword evidence="5" id="KW-1185">Reference proteome</keyword>
<gene>
    <name evidence="4" type="ORF">ElP_52240</name>
</gene>
<dbReference type="GO" id="GO:0050606">
    <property type="term" value="F:4-carboxy-2-hydroxymuconate semialdehyde hemiacetal dehydrogenase activity"/>
    <property type="evidence" value="ECO:0007669"/>
    <property type="project" value="UniProtKB-EC"/>
</dbReference>